<dbReference type="InterPro" id="IPR054539">
    <property type="entry name" value="Beta-prop_PDH"/>
</dbReference>
<keyword evidence="3" id="KW-1185">Reference proteome</keyword>
<dbReference type="Pfam" id="PF22807">
    <property type="entry name" value="TrAA12"/>
    <property type="match status" value="1"/>
</dbReference>
<protein>
    <recommendedName>
        <fullName evidence="1">Pyrroloquinoline quinone-dependent pyranose dehydrogenase beta-propeller domain-containing protein</fullName>
    </recommendedName>
</protein>
<dbReference type="InterPro" id="IPR011041">
    <property type="entry name" value="Quinoprot_gluc/sorb_DH_b-prop"/>
</dbReference>
<evidence type="ECO:0000259" key="1">
    <source>
        <dbReference type="Pfam" id="PF22807"/>
    </source>
</evidence>
<sequence>MSRLSPQWKSQPATAPNWEYSVIAKGFARPRSILFDSEGALIVIDTLVGIIHLQLDDSDAGGRCIRVSNRTTLIKRRDLTHGLAISEDGRTIYASSVESVFAFSYDPKKVTLDKSSEKILVSNMSSEGQISRNLLVSKKHPDMLLVSRGNVREGDPRADDLSYGQSQIRAFNISSFRNSSGYQKPYSYANDGIRLGWGLRNAVGVAEHPETGGIFSVDNSYENLYRDGKDIHMDNPAEELNFHGYLNGSTENRGGNYGYPFCYALWSTDKFPGLGDLKTGDHFSPDRKPGRSRRTNEECRRDYVAPVLAFQAHNTPLDLIFNQNGTRAYITFHGSWDRSKAIGYNVAYIDFKNGQPVFNASQSINATKPIIFNKNNGKCPDRCFRPVSLAWDSKNRLFFSSDKSREIFVLYYNGTTQV</sequence>
<organism evidence="2 3">
    <name type="scientific">Fusarium gaditjirri</name>
    <dbReference type="NCBI Taxonomy" id="282569"/>
    <lineage>
        <taxon>Eukaryota</taxon>
        <taxon>Fungi</taxon>
        <taxon>Dikarya</taxon>
        <taxon>Ascomycota</taxon>
        <taxon>Pezizomycotina</taxon>
        <taxon>Sordariomycetes</taxon>
        <taxon>Hypocreomycetidae</taxon>
        <taxon>Hypocreales</taxon>
        <taxon>Nectriaceae</taxon>
        <taxon>Fusarium</taxon>
        <taxon>Fusarium nisikadoi species complex</taxon>
    </lineage>
</organism>
<dbReference type="Gene3D" id="2.120.10.30">
    <property type="entry name" value="TolB, C-terminal domain"/>
    <property type="match status" value="1"/>
</dbReference>
<comment type="caution">
    <text evidence="2">The sequence shown here is derived from an EMBL/GenBank/DDBJ whole genome shotgun (WGS) entry which is preliminary data.</text>
</comment>
<dbReference type="EMBL" id="JABFAI010000112">
    <property type="protein sequence ID" value="KAF4954815.1"/>
    <property type="molecule type" value="Genomic_DNA"/>
</dbReference>
<name>A0A8H4WYM9_9HYPO</name>
<proteinExistence type="predicted"/>
<feature type="domain" description="Pyrroloquinoline quinone-dependent pyranose dehydrogenase beta-propeller" evidence="1">
    <location>
        <begin position="13"/>
        <end position="412"/>
    </location>
</feature>
<dbReference type="InterPro" id="IPR011042">
    <property type="entry name" value="6-blade_b-propeller_TolB-like"/>
</dbReference>
<gene>
    <name evidence="2" type="ORF">FGADI_5010</name>
</gene>
<dbReference type="SUPFAM" id="SSF50952">
    <property type="entry name" value="Soluble quinoprotein glucose dehydrogenase"/>
    <property type="match status" value="1"/>
</dbReference>
<evidence type="ECO:0000313" key="2">
    <source>
        <dbReference type="EMBL" id="KAF4954815.1"/>
    </source>
</evidence>
<evidence type="ECO:0000313" key="3">
    <source>
        <dbReference type="Proteomes" id="UP000604273"/>
    </source>
</evidence>
<dbReference type="AlphaFoldDB" id="A0A8H4WYM9"/>
<reference evidence="2" key="2">
    <citation type="submission" date="2020-05" db="EMBL/GenBank/DDBJ databases">
        <authorList>
            <person name="Kim H.-S."/>
            <person name="Proctor R.H."/>
            <person name="Brown D.W."/>
        </authorList>
    </citation>
    <scope>NUCLEOTIDE SEQUENCE</scope>
    <source>
        <strain evidence="2">NRRL 45417</strain>
    </source>
</reference>
<accession>A0A8H4WYM9</accession>
<dbReference type="Proteomes" id="UP000604273">
    <property type="component" value="Unassembled WGS sequence"/>
</dbReference>
<dbReference type="OrthoDB" id="507128at2759"/>
<reference evidence="2" key="1">
    <citation type="journal article" date="2020" name="BMC Genomics">
        <title>Correction to: Identification and distribution of gene clusters required for synthesis of sphingolipid metabolism inhibitors in diverse species of the filamentous fungus Fusarium.</title>
        <authorList>
            <person name="Kim H.S."/>
            <person name="Lohmar J.M."/>
            <person name="Busman M."/>
            <person name="Brown D.W."/>
            <person name="Naumann T.A."/>
            <person name="Divon H.H."/>
            <person name="Lysoe E."/>
            <person name="Uhlig S."/>
            <person name="Proctor R.H."/>
        </authorList>
    </citation>
    <scope>NUCLEOTIDE SEQUENCE</scope>
    <source>
        <strain evidence="2">NRRL 45417</strain>
    </source>
</reference>